<protein>
    <submittedName>
        <fullName evidence="1">Timeless protein-domain-containing protein</fullName>
    </submittedName>
</protein>
<evidence type="ECO:0000313" key="1">
    <source>
        <dbReference type="EMBL" id="KAI0089435.1"/>
    </source>
</evidence>
<dbReference type="Proteomes" id="UP001055072">
    <property type="component" value="Unassembled WGS sequence"/>
</dbReference>
<sequence>MDIDEVIDISSGEEEEYSERRAILEAPIRNVVESLGGHEGGRYRLGDECYGCLKDLKKFWRKDDTDDERTVARIFWETRVLPNDLIPILLETAGKGMFEDKRAIACADLMTAMTWPIDVAEELKELDEVMDKGTDYTQLIQSHLRYKAAIVRQDVFQALLGIVLPCLAKSLKERTPRDEQVVGVILYLVRNLAFIKDLPPNMHSSADQAEYSSLQNRLIKALSETQMLELLLTMASNGDDDPMYGNYNSLLLEIFYLLLRGVKSSSLASDQSKEPAQNLRRLLAGEDNRKRDIARNASSRHSRFGTTISVTLNPKAKSNVVGDAEAGPSIVENDSPAFVLHRQRALHKEAGHMLDAGKRIKWQKVKKVDELAREENLSLESRLILQTAARTFLETAFNSFLASLLKDIKAERAKISEKDHLRLLYLTKWFLDFFLCQRANDKSATWDFSMITEVTEAGWIVWVLKRMREAMEDKPKLWTELQAGVECLTQLILLIDCMISSGDESIANAAETLQMQIICNGEVLDTSLESVRVYKEGIQSLTYLDSSIHLAYALLKLLEKSSKNGGTGLVRRKKAARRQSLTAKADDTGVPDVEEEQAESEEERGETVFTFDSFEQRFAHPDVTQTLMLYLARYKEFKSPENMKRVVSLLHRQAVRTKAEGLFFKVSTLNLFKSILAEEKSLPREQAYKDLVSLINYILRKFFKEVAEDPFLLVEAFYPKTRGKWKAHSSWEPPEKASRGDENMVENRWPAEVKIKKGFSWSEELGIAIKCLVEDSKASLVEWTKEILIMVIGMRQRIVEDTDGQSSRSGDADNEDDIDNSDRLMRGLPSAEAREKFTDYMIPYVSDEHAEAATKNSELKLVFRLLNFAILDQDANELEWYVPAAIVPTDLQRSLDVINQFMENPIDLGDKKASQMLVKKRRRRRAVRKAQSDSEEEDAEEDQPRRKKRKEKKKKEDKQYKSAQFIEDSDLDDDVLEAFMEKEKALREKMALESVTSGKVATMKATGTKKRRSRRKKEGAELSDQEEQAKYTDASDNSSDSDIGILDIGGKPTSTISTTSPNVTAETGHSRPKPRPRPKPRLRKSSSPITGDVPPVSSSPQAQPSRPSSRSSSRATPLEISDDDDEMVITERPAGTKRKAFIISDDEEE</sequence>
<evidence type="ECO:0000313" key="2">
    <source>
        <dbReference type="Proteomes" id="UP001055072"/>
    </source>
</evidence>
<gene>
    <name evidence="1" type="ORF">BDY19DRAFT_1004096</name>
</gene>
<comment type="caution">
    <text evidence="1">The sequence shown here is derived from an EMBL/GenBank/DDBJ whole genome shotgun (WGS) entry which is preliminary data.</text>
</comment>
<dbReference type="EMBL" id="MU274910">
    <property type="protein sequence ID" value="KAI0089435.1"/>
    <property type="molecule type" value="Genomic_DNA"/>
</dbReference>
<accession>A0ACB8U5C3</accession>
<reference evidence="1" key="1">
    <citation type="journal article" date="2021" name="Environ. Microbiol.">
        <title>Gene family expansions and transcriptome signatures uncover fungal adaptations to wood decay.</title>
        <authorList>
            <person name="Hage H."/>
            <person name="Miyauchi S."/>
            <person name="Viragh M."/>
            <person name="Drula E."/>
            <person name="Min B."/>
            <person name="Chaduli D."/>
            <person name="Navarro D."/>
            <person name="Favel A."/>
            <person name="Norest M."/>
            <person name="Lesage-Meessen L."/>
            <person name="Balint B."/>
            <person name="Merenyi Z."/>
            <person name="de Eugenio L."/>
            <person name="Morin E."/>
            <person name="Martinez A.T."/>
            <person name="Baldrian P."/>
            <person name="Stursova M."/>
            <person name="Martinez M.J."/>
            <person name="Novotny C."/>
            <person name="Magnuson J.K."/>
            <person name="Spatafora J.W."/>
            <person name="Maurice S."/>
            <person name="Pangilinan J."/>
            <person name="Andreopoulos W."/>
            <person name="LaButti K."/>
            <person name="Hundley H."/>
            <person name="Na H."/>
            <person name="Kuo A."/>
            <person name="Barry K."/>
            <person name="Lipzen A."/>
            <person name="Henrissat B."/>
            <person name="Riley R."/>
            <person name="Ahrendt S."/>
            <person name="Nagy L.G."/>
            <person name="Grigoriev I.V."/>
            <person name="Martin F."/>
            <person name="Rosso M.N."/>
        </authorList>
    </citation>
    <scope>NUCLEOTIDE SEQUENCE</scope>
    <source>
        <strain evidence="1">CBS 384.51</strain>
    </source>
</reference>
<keyword evidence="2" id="KW-1185">Reference proteome</keyword>
<proteinExistence type="predicted"/>
<organism evidence="1 2">
    <name type="scientific">Irpex rosettiformis</name>
    <dbReference type="NCBI Taxonomy" id="378272"/>
    <lineage>
        <taxon>Eukaryota</taxon>
        <taxon>Fungi</taxon>
        <taxon>Dikarya</taxon>
        <taxon>Basidiomycota</taxon>
        <taxon>Agaricomycotina</taxon>
        <taxon>Agaricomycetes</taxon>
        <taxon>Polyporales</taxon>
        <taxon>Irpicaceae</taxon>
        <taxon>Irpex</taxon>
    </lineage>
</organism>
<name>A0ACB8U5C3_9APHY</name>